<proteinExistence type="inferred from homology"/>
<accession>A0A0D2IH81</accession>
<evidence type="ECO:0000313" key="10">
    <source>
        <dbReference type="EMBL" id="KIW96069.1"/>
    </source>
</evidence>
<keyword evidence="7" id="KW-0131">Cell cycle</keyword>
<dbReference type="GeneID" id="27696063"/>
<evidence type="ECO:0000256" key="3">
    <source>
        <dbReference type="ARBA" id="ARBA00022741"/>
    </source>
</evidence>
<feature type="compositionally biased region" description="Low complexity" evidence="8">
    <location>
        <begin position="46"/>
        <end position="60"/>
    </location>
</feature>
<evidence type="ECO:0000259" key="9">
    <source>
        <dbReference type="Pfam" id="PF25812"/>
    </source>
</evidence>
<dbReference type="GO" id="GO:0005524">
    <property type="term" value="F:ATP binding"/>
    <property type="evidence" value="ECO:0007669"/>
    <property type="project" value="UniProtKB-KW"/>
</dbReference>
<keyword evidence="4" id="KW-0227">DNA damage</keyword>
<gene>
    <name evidence="10" type="ORF">Z519_03135</name>
</gene>
<dbReference type="GO" id="GO:0003689">
    <property type="term" value="F:DNA clamp loader activity"/>
    <property type="evidence" value="ECO:0007669"/>
    <property type="project" value="TreeGrafter"/>
</dbReference>
<dbReference type="HOGENOM" id="CLU_006397_0_0_1"/>
<dbReference type="EMBL" id="KN846983">
    <property type="protein sequence ID" value="KIW96069.1"/>
    <property type="molecule type" value="Genomic_DNA"/>
</dbReference>
<dbReference type="Proteomes" id="UP000053789">
    <property type="component" value="Unassembled WGS sequence"/>
</dbReference>
<evidence type="ECO:0000256" key="8">
    <source>
        <dbReference type="SAM" id="MobiDB-lite"/>
    </source>
</evidence>
<keyword evidence="6" id="KW-0539">Nucleus</keyword>
<keyword evidence="3" id="KW-0547">Nucleotide-binding</keyword>
<dbReference type="GO" id="GO:0033314">
    <property type="term" value="P:mitotic DNA replication checkpoint signaling"/>
    <property type="evidence" value="ECO:0007669"/>
    <property type="project" value="TreeGrafter"/>
</dbReference>
<dbReference type="PANTHER" id="PTHR12172:SF0">
    <property type="entry name" value="CELL CYCLE CHECKPOINT PROTEIN RAD17"/>
    <property type="match status" value="1"/>
</dbReference>
<dbReference type="GO" id="GO:0003682">
    <property type="term" value="F:chromatin binding"/>
    <property type="evidence" value="ECO:0007669"/>
    <property type="project" value="TreeGrafter"/>
</dbReference>
<dbReference type="AlphaFoldDB" id="A0A0D2IH81"/>
<evidence type="ECO:0000256" key="1">
    <source>
        <dbReference type="ARBA" id="ARBA00004123"/>
    </source>
</evidence>
<protein>
    <recommendedName>
        <fullName evidence="9">Checkpoint protein RAD24-like helical bundle domain-containing protein</fullName>
    </recommendedName>
</protein>
<dbReference type="GO" id="GO:0005634">
    <property type="term" value="C:nucleus"/>
    <property type="evidence" value="ECO:0007669"/>
    <property type="project" value="UniProtKB-SubCell"/>
</dbReference>
<evidence type="ECO:0000256" key="4">
    <source>
        <dbReference type="ARBA" id="ARBA00022763"/>
    </source>
</evidence>
<evidence type="ECO:0000256" key="5">
    <source>
        <dbReference type="ARBA" id="ARBA00022840"/>
    </source>
</evidence>
<dbReference type="Gene3D" id="3.40.50.300">
    <property type="entry name" value="P-loop containing nucleotide triphosphate hydrolases"/>
    <property type="match status" value="1"/>
</dbReference>
<organism evidence="10 11">
    <name type="scientific">Cladophialophora bantiana (strain ATCC 10958 / CBS 173.52 / CDC B-1940 / NIH 8579)</name>
    <name type="common">Xylohypha bantiana</name>
    <dbReference type="NCBI Taxonomy" id="1442370"/>
    <lineage>
        <taxon>Eukaryota</taxon>
        <taxon>Fungi</taxon>
        <taxon>Dikarya</taxon>
        <taxon>Ascomycota</taxon>
        <taxon>Pezizomycotina</taxon>
        <taxon>Eurotiomycetes</taxon>
        <taxon>Chaetothyriomycetidae</taxon>
        <taxon>Chaetothyriales</taxon>
        <taxon>Herpotrichiellaceae</taxon>
        <taxon>Cladophialophora</taxon>
    </lineage>
</organism>
<name>A0A0D2IH81_CLAB1</name>
<feature type="region of interest" description="Disordered" evidence="8">
    <location>
        <begin position="169"/>
        <end position="206"/>
    </location>
</feature>
<feature type="domain" description="Checkpoint protein RAD24-like helical bundle" evidence="9">
    <location>
        <begin position="516"/>
        <end position="655"/>
    </location>
</feature>
<feature type="compositionally biased region" description="Basic and acidic residues" evidence="8">
    <location>
        <begin position="76"/>
        <end position="92"/>
    </location>
</feature>
<dbReference type="VEuPathDB" id="FungiDB:Z519_03135"/>
<feature type="region of interest" description="Disordered" evidence="8">
    <location>
        <begin position="1"/>
        <end position="131"/>
    </location>
</feature>
<dbReference type="GO" id="GO:0006281">
    <property type="term" value="P:DNA repair"/>
    <property type="evidence" value="ECO:0007669"/>
    <property type="project" value="InterPro"/>
</dbReference>
<keyword evidence="5" id="KW-0067">ATP-binding</keyword>
<feature type="compositionally biased region" description="Basic residues" evidence="8">
    <location>
        <begin position="1"/>
        <end position="11"/>
    </location>
</feature>
<dbReference type="SUPFAM" id="SSF52540">
    <property type="entry name" value="P-loop containing nucleoside triphosphate hydrolases"/>
    <property type="match status" value="1"/>
</dbReference>
<evidence type="ECO:0000256" key="7">
    <source>
        <dbReference type="ARBA" id="ARBA00023306"/>
    </source>
</evidence>
<dbReference type="OrthoDB" id="10265971at2759"/>
<dbReference type="PANTHER" id="PTHR12172">
    <property type="entry name" value="CELL CYCLE CHECKPOINT PROTEIN RAD17"/>
    <property type="match status" value="1"/>
</dbReference>
<dbReference type="InterPro" id="IPR027417">
    <property type="entry name" value="P-loop_NTPase"/>
</dbReference>
<dbReference type="RefSeq" id="XP_016622738.1">
    <property type="nucleotide sequence ID" value="XM_016760888.1"/>
</dbReference>
<sequence>MAPRPAKRQRRSTIVLSDDSDEELDLRAAKPGIPRFQREITLDGRTSTTVSPVKSKTTKSASKKAAAKPSPTSSPEKARKNAKIKDKADKNKSLHNFFTKATEEQRWKRKSETPNVEVENNGELSDAIEDDDLSDETLQELGFNRGRTGINSDRQPPAVVSAAGILKRHADSSSLPSSQRFVKPTAPDRNVNNFGDPPQIDDQGHRPWADRYGPTNLEELVVHKKKVADVRNWLQGRMDGRNNQKLLILKGPAGSGKTTTINLLAKALGLQLVSWHNAAVSDLGANNSISARFDEFLNRGGQFSSLAFNDYSPEGNATKGDPGGRLLVIEEFPATIMRSSSALHSFRSVILQFLARVSKPPSMAFRGQQGPKDTSPPMVIIISETLLSSSTALVDSFTAHRLLGAEILNHPFATAMDFNPVAPTFVTKALDLVMKKEARDSRRRRVPGPAIITRLAEMGDVRSAVNSLEFLCLRGGDGSEWSGTVAAKAKRPSKDKESLVLTEVEKNSLQLVCQRETTLDMFHAAGKIVYNKREDPRVLDTRAQPPPKPPDHLMHLYTPKASQVDIEALLNETGTDIQTFISTLHENYILSCNGDTFEACFDGCSDILSASDILNPESRPIRRRHNNSNPNIGITQSNLQAGSSDTLRQDEISFHVATRGLLFNLPYPVNRAAATIPGGKRGDAFKVFYPASLRLWKPIEEMEGLLDMFVYGDGIQAGRAGGCSVFASGSGMETMAAGGDGGVANWRTKDFALDSATSATSASSTRVKVEPPDTLIPHDGPEGEEGTENNPTPPIVCSRYTLTVELLPYMTRILAARKQDTTIMEKITKFKPTSYLSMDEEGFEEDDMAMDVMSGGGIGRMPTPAPVTGSATGPGISNTRVGAGFGSTQSLKDLKDIAPAATAMGVEKLYISDDDIEDD</sequence>
<comment type="similarity">
    <text evidence="2">Belongs to the rad17/RAD24 family.</text>
</comment>
<evidence type="ECO:0000313" key="11">
    <source>
        <dbReference type="Proteomes" id="UP000053789"/>
    </source>
</evidence>
<dbReference type="InterPro" id="IPR004582">
    <property type="entry name" value="Checkpoint_prot_Rad17_Rad24"/>
</dbReference>
<keyword evidence="11" id="KW-1185">Reference proteome</keyword>
<dbReference type="GO" id="GO:0000077">
    <property type="term" value="P:DNA damage checkpoint signaling"/>
    <property type="evidence" value="ECO:0007669"/>
    <property type="project" value="TreeGrafter"/>
</dbReference>
<evidence type="ECO:0000256" key="2">
    <source>
        <dbReference type="ARBA" id="ARBA00006168"/>
    </source>
</evidence>
<dbReference type="Pfam" id="PF03215">
    <property type="entry name" value="Rad17"/>
    <property type="match status" value="1"/>
</dbReference>
<evidence type="ECO:0000256" key="6">
    <source>
        <dbReference type="ARBA" id="ARBA00023242"/>
    </source>
</evidence>
<reference evidence="10" key="1">
    <citation type="submission" date="2015-01" db="EMBL/GenBank/DDBJ databases">
        <title>The Genome Sequence of Cladophialophora bantiana CBS 173.52.</title>
        <authorList>
            <consortium name="The Broad Institute Genomics Platform"/>
            <person name="Cuomo C."/>
            <person name="de Hoog S."/>
            <person name="Gorbushina A."/>
            <person name="Stielow B."/>
            <person name="Teixiera M."/>
            <person name="Abouelleil A."/>
            <person name="Chapman S.B."/>
            <person name="Priest M."/>
            <person name="Young S.K."/>
            <person name="Wortman J."/>
            <person name="Nusbaum C."/>
            <person name="Birren B."/>
        </authorList>
    </citation>
    <scope>NUCLEOTIDE SEQUENCE [LARGE SCALE GENOMIC DNA]</scope>
    <source>
        <strain evidence="10">CBS 173.52</strain>
    </source>
</reference>
<feature type="compositionally biased region" description="Basic and acidic residues" evidence="8">
    <location>
        <begin position="101"/>
        <end position="112"/>
    </location>
</feature>
<comment type="subcellular location">
    <subcellularLocation>
        <location evidence="1">Nucleus</location>
    </subcellularLocation>
</comment>
<dbReference type="InterPro" id="IPR057927">
    <property type="entry name" value="RAD24-like_helical"/>
</dbReference>
<dbReference type="Pfam" id="PF25812">
    <property type="entry name" value="RAD24_helical"/>
    <property type="match status" value="1"/>
</dbReference>
<feature type="region of interest" description="Disordered" evidence="8">
    <location>
        <begin position="761"/>
        <end position="794"/>
    </location>
</feature>